<organism evidence="2 3">
    <name type="scientific">Entamoeba invadens IP1</name>
    <dbReference type="NCBI Taxonomy" id="370355"/>
    <lineage>
        <taxon>Eukaryota</taxon>
        <taxon>Amoebozoa</taxon>
        <taxon>Evosea</taxon>
        <taxon>Archamoebae</taxon>
        <taxon>Mastigamoebida</taxon>
        <taxon>Entamoebidae</taxon>
        <taxon>Entamoeba</taxon>
    </lineage>
</organism>
<dbReference type="RefSeq" id="XP_004185232.1">
    <property type="nucleotide sequence ID" value="XM_004185184.1"/>
</dbReference>
<accession>A0A0A1U077</accession>
<dbReference type="KEGG" id="eiv:EIN_134200"/>
<proteinExistence type="predicted"/>
<feature type="domain" description="TLDc" evidence="1">
    <location>
        <begin position="106"/>
        <end position="207"/>
    </location>
</feature>
<reference evidence="2 3" key="1">
    <citation type="submission" date="2012-10" db="EMBL/GenBank/DDBJ databases">
        <authorList>
            <person name="Zafar N."/>
            <person name="Inman J."/>
            <person name="Hall N."/>
            <person name="Lorenzi H."/>
            <person name="Caler E."/>
        </authorList>
    </citation>
    <scope>NUCLEOTIDE SEQUENCE [LARGE SCALE GENOMIC DNA]</scope>
    <source>
        <strain evidence="2 3">IP1</strain>
    </source>
</reference>
<protein>
    <recommendedName>
        <fullName evidence="1">TLDc domain-containing protein</fullName>
    </recommendedName>
</protein>
<dbReference type="Pfam" id="PF07534">
    <property type="entry name" value="TLD"/>
    <property type="match status" value="1"/>
</dbReference>
<dbReference type="EMBL" id="KB207027">
    <property type="protein sequence ID" value="ELP85886.1"/>
    <property type="molecule type" value="Genomic_DNA"/>
</dbReference>
<dbReference type="AlphaFoldDB" id="A0A0A1U077"/>
<evidence type="ECO:0000259" key="1">
    <source>
        <dbReference type="Pfam" id="PF07534"/>
    </source>
</evidence>
<dbReference type="GeneID" id="14884948"/>
<dbReference type="VEuPathDB" id="AmoebaDB:EIN_134200"/>
<dbReference type="InterPro" id="IPR006571">
    <property type="entry name" value="TLDc_dom"/>
</dbReference>
<evidence type="ECO:0000313" key="3">
    <source>
        <dbReference type="Proteomes" id="UP000014680"/>
    </source>
</evidence>
<name>A0A0A1U077_ENTIV</name>
<dbReference type="Proteomes" id="UP000014680">
    <property type="component" value="Unassembled WGS sequence"/>
</dbReference>
<evidence type="ECO:0000313" key="2">
    <source>
        <dbReference type="EMBL" id="ELP85886.1"/>
    </source>
</evidence>
<gene>
    <name evidence="2" type="ORF">EIN_134200</name>
</gene>
<sequence>MGNSATLTPQSQLSLDMQKRMLQVKSARQSLKLSKTSKSLCTQQLSQNVIPKNVIGRSDGPSLLVHHKRTSQRERDSIYLQQKTLRYVSNKQRMSIAKSITLKDNNLYAFLLSKKASKHFEVLYDTRISGFDSRDLRSLISYKQKLAFIVETQDNIFGFYHEDFVNCTGNETTTNWSNRMFLFSMKKSNPIPVIFMKNTQQKDSFTLYPDRDERLLSCFSAFWVFKDGNVIINPDVKDAYDMRKILTPFSCVDGNRKVECVRFVVVKTE</sequence>
<keyword evidence="3" id="KW-1185">Reference proteome</keyword>
<dbReference type="OrthoDB" id="27783at2759"/>